<name>A0A4V3IYC0_9FIRM</name>
<sequence length="93" mass="10983">MFKNKSKKLFIIFALMALISGIIIFITKTKYPETLFSILLSLFILFLSIALIFLVIYSFIDIKEKIKNKDYIGIVIWIVFIIVIVLIRYFRKV</sequence>
<proteinExistence type="predicted"/>
<keyword evidence="1" id="KW-0472">Membrane</keyword>
<keyword evidence="1" id="KW-1133">Transmembrane helix</keyword>
<feature type="transmembrane region" description="Helical" evidence="1">
    <location>
        <begin position="71"/>
        <end position="90"/>
    </location>
</feature>
<keyword evidence="1" id="KW-0812">Transmembrane</keyword>
<accession>A0A4V3IYC0</accession>
<organism evidence="2 3">
    <name type="scientific">Helcococcus ovis</name>
    <dbReference type="NCBI Taxonomy" id="72026"/>
    <lineage>
        <taxon>Bacteria</taxon>
        <taxon>Bacillati</taxon>
        <taxon>Bacillota</taxon>
        <taxon>Tissierellia</taxon>
        <taxon>Tissierellales</taxon>
        <taxon>Peptoniphilaceae</taxon>
        <taxon>Helcococcus</taxon>
    </lineage>
</organism>
<dbReference type="AlphaFoldDB" id="A0A4V3IYC0"/>
<gene>
    <name evidence="2" type="ORF">EQF91_03310</name>
</gene>
<evidence type="ECO:0000313" key="2">
    <source>
        <dbReference type="EMBL" id="TFF66636.1"/>
    </source>
</evidence>
<dbReference type="GeneID" id="97031629"/>
<feature type="transmembrane region" description="Helical" evidence="1">
    <location>
        <begin position="38"/>
        <end position="59"/>
    </location>
</feature>
<evidence type="ECO:0000256" key="1">
    <source>
        <dbReference type="SAM" id="Phobius"/>
    </source>
</evidence>
<feature type="transmembrane region" description="Helical" evidence="1">
    <location>
        <begin position="9"/>
        <end position="26"/>
    </location>
</feature>
<dbReference type="RefSeq" id="WP_134710947.1">
    <property type="nucleotide sequence ID" value="NZ_CP119081.1"/>
</dbReference>
<reference evidence="2 3" key="1">
    <citation type="submission" date="2019-01" db="EMBL/GenBank/DDBJ databases">
        <title>Draft Genome Sequences of Helcococcus ovis Strains Isolated from the Uterus and Vagina of Dairy Cows with Metritis.</title>
        <authorList>
            <person name="Cunha F."/>
            <person name="Jeon S.J."/>
            <person name="Kutzer P."/>
            <person name="Galvao K.N."/>
        </authorList>
    </citation>
    <scope>NUCLEOTIDE SEQUENCE [LARGE SCALE GENOMIC DNA]</scope>
    <source>
        <strain evidence="2 3">KG-37</strain>
    </source>
</reference>
<protein>
    <submittedName>
        <fullName evidence="2">Uncharacterized protein</fullName>
    </submittedName>
</protein>
<evidence type="ECO:0000313" key="3">
    <source>
        <dbReference type="Proteomes" id="UP000297454"/>
    </source>
</evidence>
<comment type="caution">
    <text evidence="2">The sequence shown here is derived from an EMBL/GenBank/DDBJ whole genome shotgun (WGS) entry which is preliminary data.</text>
</comment>
<dbReference type="EMBL" id="SCFR01000008">
    <property type="protein sequence ID" value="TFF66636.1"/>
    <property type="molecule type" value="Genomic_DNA"/>
</dbReference>
<dbReference type="Proteomes" id="UP000297454">
    <property type="component" value="Unassembled WGS sequence"/>
</dbReference>
<keyword evidence="3" id="KW-1185">Reference proteome</keyword>